<sequence>MIEVRVLGSDEAQVLAHVAADVFDNPLDPQQTAAFLADPRHHIAVAIGAGQVVGFASGVDYLHPDKPPELWINEVGVAPSHQGQGLAKRLMACLLAHGETLGCASAWVLTEQGNRPARALYEAAGGVREPDDSDADGQVVLYAFRTSIA</sequence>
<dbReference type="SUPFAM" id="SSF55729">
    <property type="entry name" value="Acyl-CoA N-acyltransferases (Nat)"/>
    <property type="match status" value="1"/>
</dbReference>
<comment type="caution">
    <text evidence="4">The sequence shown here is derived from an EMBL/GenBank/DDBJ whole genome shotgun (WGS) entry which is preliminary data.</text>
</comment>
<gene>
    <name evidence="4" type="ORF">FG486_07785</name>
</gene>
<dbReference type="PANTHER" id="PTHR43877">
    <property type="entry name" value="AMINOALKYLPHOSPHONATE N-ACETYLTRANSFERASE-RELATED-RELATED"/>
    <property type="match status" value="1"/>
</dbReference>
<dbReference type="RefSeq" id="WP_181267144.1">
    <property type="nucleotide sequence ID" value="NZ_BAAAGB010000001.1"/>
</dbReference>
<dbReference type="AlphaFoldDB" id="A0A7V8RD58"/>
<protein>
    <submittedName>
        <fullName evidence="4">GNAT family N-acetyltransferase</fullName>
    </submittedName>
</protein>
<keyword evidence="1 4" id="KW-0808">Transferase</keyword>
<evidence type="ECO:0000313" key="5">
    <source>
        <dbReference type="Proteomes" id="UP000589292"/>
    </source>
</evidence>
<dbReference type="InterPro" id="IPR016181">
    <property type="entry name" value="Acyl_CoA_acyltransferase"/>
</dbReference>
<dbReference type="Proteomes" id="UP000589292">
    <property type="component" value="Unassembled WGS sequence"/>
</dbReference>
<proteinExistence type="predicted"/>
<name>A0A7V8RD58_9SPHN</name>
<accession>A0A7V8RD58</accession>
<dbReference type="InterPro" id="IPR050832">
    <property type="entry name" value="Bact_Acetyltransf"/>
</dbReference>
<dbReference type="Pfam" id="PF00583">
    <property type="entry name" value="Acetyltransf_1"/>
    <property type="match status" value="1"/>
</dbReference>
<keyword evidence="5" id="KW-1185">Reference proteome</keyword>
<evidence type="ECO:0000259" key="3">
    <source>
        <dbReference type="PROSITE" id="PS51186"/>
    </source>
</evidence>
<dbReference type="GO" id="GO:0016747">
    <property type="term" value="F:acyltransferase activity, transferring groups other than amino-acyl groups"/>
    <property type="evidence" value="ECO:0007669"/>
    <property type="project" value="InterPro"/>
</dbReference>
<evidence type="ECO:0000256" key="2">
    <source>
        <dbReference type="ARBA" id="ARBA00023315"/>
    </source>
</evidence>
<keyword evidence="2" id="KW-0012">Acyltransferase</keyword>
<reference evidence="4 5" key="1">
    <citation type="journal article" date="1994" name="Int. J. Syst. Bacteriol.">
        <title>Phylogenetic positions of novel aerobic, bacteriochlorophyll a-containing bacteria and description of Roseococcus thiosulfatophilus gen. nov., sp. nov., Erythromicrobium ramosum gen. nov., sp. nov., and Erythrobacter litoralis sp. nov.</title>
        <authorList>
            <person name="Yurkov V."/>
            <person name="Stackebrandt E."/>
            <person name="Holmes A."/>
            <person name="Fuerst J.A."/>
            <person name="Hugenholtz P."/>
            <person name="Golecki J."/>
            <person name="Gad'on N."/>
            <person name="Gorlenko V.M."/>
            <person name="Kompantseva E.I."/>
            <person name="Drews G."/>
        </authorList>
    </citation>
    <scope>NUCLEOTIDE SEQUENCE [LARGE SCALE GENOMIC DNA]</scope>
    <source>
        <strain evidence="4 5">KR-99</strain>
    </source>
</reference>
<dbReference type="Gene3D" id="3.40.630.30">
    <property type="match status" value="1"/>
</dbReference>
<dbReference type="EMBL" id="VDES01000002">
    <property type="protein sequence ID" value="MBA1374236.1"/>
    <property type="molecule type" value="Genomic_DNA"/>
</dbReference>
<feature type="domain" description="N-acetyltransferase" evidence="3">
    <location>
        <begin position="2"/>
        <end position="147"/>
    </location>
</feature>
<dbReference type="InterPro" id="IPR000182">
    <property type="entry name" value="GNAT_dom"/>
</dbReference>
<organism evidence="4 5">
    <name type="scientific">Sphingomonas ursincola</name>
    <dbReference type="NCBI Taxonomy" id="56361"/>
    <lineage>
        <taxon>Bacteria</taxon>
        <taxon>Pseudomonadati</taxon>
        <taxon>Pseudomonadota</taxon>
        <taxon>Alphaproteobacteria</taxon>
        <taxon>Sphingomonadales</taxon>
        <taxon>Sphingomonadaceae</taxon>
        <taxon>Sphingomonas</taxon>
    </lineage>
</organism>
<evidence type="ECO:0000313" key="4">
    <source>
        <dbReference type="EMBL" id="MBA1374236.1"/>
    </source>
</evidence>
<dbReference type="CDD" id="cd04301">
    <property type="entry name" value="NAT_SF"/>
    <property type="match status" value="1"/>
</dbReference>
<evidence type="ECO:0000256" key="1">
    <source>
        <dbReference type="ARBA" id="ARBA00022679"/>
    </source>
</evidence>
<dbReference type="PROSITE" id="PS51186">
    <property type="entry name" value="GNAT"/>
    <property type="match status" value="1"/>
</dbReference>